<keyword evidence="1" id="KW-0472">Membrane</keyword>
<dbReference type="InterPro" id="IPR057514">
    <property type="entry name" value="NTF2_SigF"/>
</dbReference>
<dbReference type="Pfam" id="PF24840">
    <property type="entry name" value="NTF2_SigF"/>
    <property type="match status" value="1"/>
</dbReference>
<evidence type="ECO:0000313" key="4">
    <source>
        <dbReference type="Proteomes" id="UP001175261"/>
    </source>
</evidence>
<keyword evidence="1" id="KW-1133">Transmembrane helix</keyword>
<dbReference type="EMBL" id="JAPDFR010000002">
    <property type="protein sequence ID" value="KAK0388960.1"/>
    <property type="molecule type" value="Genomic_DNA"/>
</dbReference>
<accession>A0AA39GKC2</accession>
<evidence type="ECO:0000259" key="2">
    <source>
        <dbReference type="Pfam" id="PF24840"/>
    </source>
</evidence>
<dbReference type="AlphaFoldDB" id="A0AA39GKC2"/>
<keyword evidence="4" id="KW-1185">Reference proteome</keyword>
<dbReference type="Proteomes" id="UP001175261">
    <property type="component" value="Unassembled WGS sequence"/>
</dbReference>
<evidence type="ECO:0000256" key="1">
    <source>
        <dbReference type="SAM" id="Phobius"/>
    </source>
</evidence>
<keyword evidence="1" id="KW-0812">Transmembrane</keyword>
<gene>
    <name evidence="3" type="ORF">NLU13_2537</name>
</gene>
<feature type="domain" description="SigF-like NTF2-like" evidence="2">
    <location>
        <begin position="1"/>
        <end position="128"/>
    </location>
</feature>
<dbReference type="PANTHER" id="PTHR35393">
    <property type="entry name" value="CHROMOSOME 1, WHOLE GENOME SHOTGUN SEQUENCE"/>
    <property type="match status" value="1"/>
</dbReference>
<feature type="transmembrane region" description="Helical" evidence="1">
    <location>
        <begin position="178"/>
        <end position="200"/>
    </location>
</feature>
<organism evidence="3 4">
    <name type="scientific">Sarocladium strictum</name>
    <name type="common">Black bundle disease fungus</name>
    <name type="synonym">Acremonium strictum</name>
    <dbReference type="NCBI Taxonomy" id="5046"/>
    <lineage>
        <taxon>Eukaryota</taxon>
        <taxon>Fungi</taxon>
        <taxon>Dikarya</taxon>
        <taxon>Ascomycota</taxon>
        <taxon>Pezizomycotina</taxon>
        <taxon>Sordariomycetes</taxon>
        <taxon>Hypocreomycetidae</taxon>
        <taxon>Hypocreales</taxon>
        <taxon>Sarocladiaceae</taxon>
        <taxon>Sarocladium</taxon>
    </lineage>
</organism>
<protein>
    <recommendedName>
        <fullName evidence="2">SigF-like NTF2-like domain-containing protein</fullName>
    </recommendedName>
</protein>
<name>A0AA39GKC2_SARSR</name>
<comment type="caution">
    <text evidence="3">The sequence shown here is derived from an EMBL/GenBank/DDBJ whole genome shotgun (WGS) entry which is preliminary data.</text>
</comment>
<proteinExistence type="predicted"/>
<dbReference type="PANTHER" id="PTHR35393:SF1">
    <property type="entry name" value="SNOAL-LIKE DOMAIN-CONTAINING PROTEIN"/>
    <property type="match status" value="1"/>
</dbReference>
<evidence type="ECO:0000313" key="3">
    <source>
        <dbReference type="EMBL" id="KAK0388960.1"/>
    </source>
</evidence>
<sequence length="256" mass="28839">MEHPVKEIPEVIAALTKGEPEEQEGAISNFFLPNASFSHPFCHVPSFSKSGKPLASGVDWLWVILAVYRWYRTLNPHIDLKVESSEFDEKSGLLYVSLRQTFSLWFIPLYKAPARLVSVLQLTQCNVNEHLAQHDPSEPLHPEKTRPRLRYFIASQEDLYLVNDSLRFLLPGLGPALFFMWQLYTAWLCVVGSVILLPLFQSQRKLRDRVDHVLRAVDHLGGRKATDLSTRLLGMVASVQGGTAASHDHSGSAHGM</sequence>
<reference evidence="3" key="1">
    <citation type="submission" date="2022-10" db="EMBL/GenBank/DDBJ databases">
        <title>Determination and structural analysis of whole genome sequence of Sarocladium strictum F4-1.</title>
        <authorList>
            <person name="Hu L."/>
            <person name="Jiang Y."/>
        </authorList>
    </citation>
    <scope>NUCLEOTIDE SEQUENCE</scope>
    <source>
        <strain evidence="3">F4-1</strain>
    </source>
</reference>